<protein>
    <recommendedName>
        <fullName evidence="6">TVP38/TMEM64 family membrane protein</fullName>
    </recommendedName>
</protein>
<evidence type="ECO:0000256" key="4">
    <source>
        <dbReference type="ARBA" id="ARBA00022989"/>
    </source>
</evidence>
<dbReference type="OrthoDB" id="9812980at2"/>
<proteinExistence type="inferred from homology"/>
<evidence type="ECO:0000256" key="5">
    <source>
        <dbReference type="ARBA" id="ARBA00023136"/>
    </source>
</evidence>
<comment type="subcellular location">
    <subcellularLocation>
        <location evidence="1 6">Cell membrane</location>
        <topology evidence="1 6">Multi-pass membrane protein</topology>
    </subcellularLocation>
</comment>
<feature type="transmembrane region" description="Helical" evidence="6">
    <location>
        <begin position="129"/>
        <end position="147"/>
    </location>
</feature>
<evidence type="ECO:0000256" key="2">
    <source>
        <dbReference type="ARBA" id="ARBA00022475"/>
    </source>
</evidence>
<dbReference type="RefSeq" id="WP_102190026.1">
    <property type="nucleotide sequence ID" value="NZ_PNGT01000007.1"/>
</dbReference>
<dbReference type="STRING" id="84135.GCA_001052115_00560"/>
<feature type="domain" description="VTT" evidence="7">
    <location>
        <begin position="28"/>
        <end position="149"/>
    </location>
</feature>
<keyword evidence="3 6" id="KW-0812">Transmembrane</keyword>
<feature type="transmembrane region" description="Helical" evidence="6">
    <location>
        <begin position="12"/>
        <end position="41"/>
    </location>
</feature>
<keyword evidence="4 6" id="KW-1133">Transmembrane helix</keyword>
<evidence type="ECO:0000313" key="9">
    <source>
        <dbReference type="Proteomes" id="UP000235670"/>
    </source>
</evidence>
<dbReference type="Proteomes" id="UP000235670">
    <property type="component" value="Unassembled WGS sequence"/>
</dbReference>
<dbReference type="Pfam" id="PF09335">
    <property type="entry name" value="VTT_dom"/>
    <property type="match status" value="1"/>
</dbReference>
<name>A0A2N6SDN6_9BACL</name>
<feature type="transmembrane region" description="Helical" evidence="6">
    <location>
        <begin position="159"/>
        <end position="177"/>
    </location>
</feature>
<dbReference type="InterPro" id="IPR015414">
    <property type="entry name" value="TMEM64"/>
</dbReference>
<evidence type="ECO:0000256" key="3">
    <source>
        <dbReference type="ARBA" id="ARBA00022692"/>
    </source>
</evidence>
<dbReference type="GO" id="GO:0005886">
    <property type="term" value="C:plasma membrane"/>
    <property type="evidence" value="ECO:0007669"/>
    <property type="project" value="UniProtKB-SubCell"/>
</dbReference>
<feature type="transmembrane region" description="Helical" evidence="6">
    <location>
        <begin position="97"/>
        <end position="117"/>
    </location>
</feature>
<comment type="caution">
    <text evidence="8">The sequence shown here is derived from an EMBL/GenBank/DDBJ whole genome shotgun (WGS) entry which is preliminary data.</text>
</comment>
<sequence length="181" mass="20653">MQDFIAQFGDYAPLIFLLLASILPIFLFPPGIFSIIGGYLFGFKLGAILTITAAIVYTNVMFLISRYFARDYIEKFLVRKLSLKEFNRIFGIKENKLAVFLIIFRLIPILPNSVVSYSYGLTRISFKHYFIANLIGLIPGRLIWLNFGSTLNNIWSLEFLQACLLVLVFIGAGIFVTKRMD</sequence>
<gene>
    <name evidence="8" type="ORF">CJ218_06435</name>
</gene>
<evidence type="ECO:0000256" key="6">
    <source>
        <dbReference type="RuleBase" id="RU366058"/>
    </source>
</evidence>
<reference evidence="8 9" key="1">
    <citation type="submission" date="2017-09" db="EMBL/GenBank/DDBJ databases">
        <title>Bacterial strain isolated from the female urinary microbiota.</title>
        <authorList>
            <person name="Thomas-White K."/>
            <person name="Kumar N."/>
            <person name="Forster S."/>
            <person name="Putonti C."/>
            <person name="Lawley T."/>
            <person name="Wolfe A.J."/>
        </authorList>
    </citation>
    <scope>NUCLEOTIDE SEQUENCE [LARGE SCALE GENOMIC DNA]</scope>
    <source>
        <strain evidence="8 9">UMB0186</strain>
    </source>
</reference>
<evidence type="ECO:0000313" key="8">
    <source>
        <dbReference type="EMBL" id="PMC52031.1"/>
    </source>
</evidence>
<dbReference type="PANTHER" id="PTHR12677">
    <property type="entry name" value="GOLGI APPARATUS MEMBRANE PROTEIN TVP38-RELATED"/>
    <property type="match status" value="1"/>
</dbReference>
<evidence type="ECO:0000259" key="7">
    <source>
        <dbReference type="Pfam" id="PF09335"/>
    </source>
</evidence>
<comment type="similarity">
    <text evidence="6">Belongs to the TVP38/TMEM64 family.</text>
</comment>
<dbReference type="PANTHER" id="PTHR12677:SF59">
    <property type="entry name" value="GOLGI APPARATUS MEMBRANE PROTEIN TVP38-RELATED"/>
    <property type="match status" value="1"/>
</dbReference>
<dbReference type="InterPro" id="IPR032816">
    <property type="entry name" value="VTT_dom"/>
</dbReference>
<dbReference type="AlphaFoldDB" id="A0A2N6SDN6"/>
<evidence type="ECO:0000256" key="1">
    <source>
        <dbReference type="ARBA" id="ARBA00004651"/>
    </source>
</evidence>
<accession>A0A2N6SDN6</accession>
<keyword evidence="5 6" id="KW-0472">Membrane</keyword>
<dbReference type="EMBL" id="PNGT01000007">
    <property type="protein sequence ID" value="PMC52031.1"/>
    <property type="molecule type" value="Genomic_DNA"/>
</dbReference>
<organism evidence="8 9">
    <name type="scientific">Gemella sanguinis</name>
    <dbReference type="NCBI Taxonomy" id="84135"/>
    <lineage>
        <taxon>Bacteria</taxon>
        <taxon>Bacillati</taxon>
        <taxon>Bacillota</taxon>
        <taxon>Bacilli</taxon>
        <taxon>Bacillales</taxon>
        <taxon>Gemellaceae</taxon>
        <taxon>Gemella</taxon>
    </lineage>
</organism>
<feature type="transmembrane region" description="Helical" evidence="6">
    <location>
        <begin position="48"/>
        <end position="69"/>
    </location>
</feature>
<keyword evidence="2 6" id="KW-1003">Cell membrane</keyword>